<dbReference type="PANTHER" id="PTHR46797:SF1">
    <property type="entry name" value="METHYLPHOSPHONATE SYNTHASE"/>
    <property type="match status" value="1"/>
</dbReference>
<dbReference type="Pfam" id="PF01381">
    <property type="entry name" value="HTH_3"/>
    <property type="match status" value="1"/>
</dbReference>
<evidence type="ECO:0000313" key="3">
    <source>
        <dbReference type="EMBL" id="QYC09807.1"/>
    </source>
</evidence>
<dbReference type="CDD" id="cd00093">
    <property type="entry name" value="HTH_XRE"/>
    <property type="match status" value="1"/>
</dbReference>
<protein>
    <submittedName>
        <fullName evidence="3">Helix-turn-helix domain-containing protein</fullName>
    </submittedName>
</protein>
<dbReference type="InterPro" id="IPR050807">
    <property type="entry name" value="TransReg_Diox_bact_type"/>
</dbReference>
<dbReference type="SUPFAM" id="SSF47413">
    <property type="entry name" value="lambda repressor-like DNA-binding domains"/>
    <property type="match status" value="1"/>
</dbReference>
<dbReference type="InterPro" id="IPR010982">
    <property type="entry name" value="Lambda_DNA-bd_dom_sf"/>
</dbReference>
<sequence length="69" mass="7740">MRWEDRVGANIRRLRKTKGLSQEALAHEAGMAMRYLAGIERGEENPSLAFLVKLSDALGVQPGRLFDLE</sequence>
<name>A0ABX8TGA5_9CAUL</name>
<dbReference type="GeneID" id="94376537"/>
<dbReference type="PROSITE" id="PS50943">
    <property type="entry name" value="HTH_CROC1"/>
    <property type="match status" value="1"/>
</dbReference>
<keyword evidence="1" id="KW-0238">DNA-binding</keyword>
<dbReference type="SMART" id="SM00530">
    <property type="entry name" value="HTH_XRE"/>
    <property type="match status" value="1"/>
</dbReference>
<evidence type="ECO:0000313" key="4">
    <source>
        <dbReference type="Proteomes" id="UP000824334"/>
    </source>
</evidence>
<dbReference type="RefSeq" id="WP_201098597.1">
    <property type="nucleotide sequence ID" value="NZ_BAAAEE010000007.1"/>
</dbReference>
<proteinExistence type="predicted"/>
<keyword evidence="4" id="KW-1185">Reference proteome</keyword>
<evidence type="ECO:0000259" key="2">
    <source>
        <dbReference type="PROSITE" id="PS50943"/>
    </source>
</evidence>
<dbReference type="PANTHER" id="PTHR46797">
    <property type="entry name" value="HTH-TYPE TRANSCRIPTIONAL REGULATOR"/>
    <property type="match status" value="1"/>
</dbReference>
<dbReference type="InterPro" id="IPR001387">
    <property type="entry name" value="Cro/C1-type_HTH"/>
</dbReference>
<accession>A0ABX8TGA5</accession>
<dbReference type="EMBL" id="CP080034">
    <property type="protein sequence ID" value="QYC09807.1"/>
    <property type="molecule type" value="Genomic_DNA"/>
</dbReference>
<gene>
    <name evidence="3" type="ORF">KWG56_14705</name>
</gene>
<organism evidence="3 4">
    <name type="scientific">Brevundimonas nasdae</name>
    <dbReference type="NCBI Taxonomy" id="172043"/>
    <lineage>
        <taxon>Bacteria</taxon>
        <taxon>Pseudomonadati</taxon>
        <taxon>Pseudomonadota</taxon>
        <taxon>Alphaproteobacteria</taxon>
        <taxon>Caulobacterales</taxon>
        <taxon>Caulobacteraceae</taxon>
        <taxon>Brevundimonas</taxon>
    </lineage>
</organism>
<feature type="domain" description="HTH cro/C1-type" evidence="2">
    <location>
        <begin position="11"/>
        <end position="65"/>
    </location>
</feature>
<dbReference type="Gene3D" id="1.10.260.40">
    <property type="entry name" value="lambda repressor-like DNA-binding domains"/>
    <property type="match status" value="1"/>
</dbReference>
<dbReference type="Proteomes" id="UP000824334">
    <property type="component" value="Chromosome"/>
</dbReference>
<reference evidence="3 4" key="1">
    <citation type="submission" date="2021-07" db="EMBL/GenBank/DDBJ databases">
        <title>Isolation and characterization of bacteria from a gold mining with a capacity of golden bioaccumulation.</title>
        <authorList>
            <person name="Yang X.J."/>
        </authorList>
    </citation>
    <scope>NUCLEOTIDE SEQUENCE [LARGE SCALE GENOMIC DNA]</scope>
    <source>
        <strain evidence="3 4">Au29</strain>
    </source>
</reference>
<evidence type="ECO:0000256" key="1">
    <source>
        <dbReference type="ARBA" id="ARBA00023125"/>
    </source>
</evidence>